<name>A0ABU0JPY3_HATLI</name>
<feature type="transmembrane region" description="Helical" evidence="7">
    <location>
        <begin position="129"/>
        <end position="147"/>
    </location>
</feature>
<feature type="transmembrane region" description="Helical" evidence="7">
    <location>
        <begin position="57"/>
        <end position="73"/>
    </location>
</feature>
<feature type="transmembrane region" description="Helical" evidence="7">
    <location>
        <begin position="447"/>
        <end position="465"/>
    </location>
</feature>
<proteinExistence type="inferred from homology"/>
<dbReference type="Pfam" id="PF13515">
    <property type="entry name" value="FUSC_2"/>
    <property type="match status" value="1"/>
</dbReference>
<dbReference type="Proteomes" id="UP001224418">
    <property type="component" value="Unassembled WGS sequence"/>
</dbReference>
<evidence type="ECO:0000313" key="10">
    <source>
        <dbReference type="Proteomes" id="UP001224418"/>
    </source>
</evidence>
<gene>
    <name evidence="9" type="ORF">QOZ93_000875</name>
</gene>
<protein>
    <recommendedName>
        <fullName evidence="8">Integral membrane bound transporter domain-containing protein</fullName>
    </recommendedName>
</protein>
<feature type="transmembrane region" description="Helical" evidence="7">
    <location>
        <begin position="29"/>
        <end position="45"/>
    </location>
</feature>
<evidence type="ECO:0000256" key="2">
    <source>
        <dbReference type="ARBA" id="ARBA00022475"/>
    </source>
</evidence>
<feature type="transmembrane region" description="Helical" evidence="7">
    <location>
        <begin position="104"/>
        <end position="123"/>
    </location>
</feature>
<dbReference type="InterPro" id="IPR049453">
    <property type="entry name" value="Memb_transporter_dom"/>
</dbReference>
<dbReference type="EMBL" id="JAUSWN010000005">
    <property type="protein sequence ID" value="MDQ0479146.1"/>
    <property type="molecule type" value="Genomic_DNA"/>
</dbReference>
<feature type="transmembrane region" description="Helical" evidence="7">
    <location>
        <begin position="378"/>
        <end position="394"/>
    </location>
</feature>
<feature type="transmembrane region" description="Helical" evidence="7">
    <location>
        <begin position="79"/>
        <end position="97"/>
    </location>
</feature>
<feature type="domain" description="Integral membrane bound transporter" evidence="8">
    <location>
        <begin position="340"/>
        <end position="460"/>
    </location>
</feature>
<dbReference type="RefSeq" id="WP_307355254.1">
    <property type="nucleotide sequence ID" value="NZ_BAAACJ010000009.1"/>
</dbReference>
<evidence type="ECO:0000256" key="6">
    <source>
        <dbReference type="ARBA" id="ARBA00043993"/>
    </source>
</evidence>
<feature type="transmembrane region" description="Helical" evidence="7">
    <location>
        <begin position="422"/>
        <end position="441"/>
    </location>
</feature>
<keyword evidence="4 7" id="KW-1133">Transmembrane helix</keyword>
<accession>A0ABU0JPY3</accession>
<sequence>MKKTIISNTITFILITLFVSLFSKVFGNENSIVGVCTVIIGLCIVEKDLTQNPLRRFFWILILNIILGIGSYVVMQNAFIGIIINFILIFGIVYNTVDIYKKPLYYPFILSYLFMMLTSPATLQGLPKRLISLSVGSIFVILLQLLFNGKKFEKTLTEKRKLIIEGLVSQIESSVNGKYDEHKEKQLRQDINTLIKCIYDKREKNKILSDNSKINLNIILSLEKLAILVEVIVKHKKIDKYKGLLSVTKQSLERLNKSLNGKEIVKYETLDVEYYENDDISKQLIQIFKSIKINVEDLSCSKEKINKDSDLLIKNIIKKVNIHSFSFKFSLKLSITLSIGIFLTTIFKLPYGKWLTFTILALIQPYYEKCTKKVKERIVGTAIGVVVFAMLFTIFKDNTARIIIVLLTSYINMYVKRYDYQMIFITIQGIGGAVTAGAHMGVALDRLVFVMLGVIISIIVNRFIFKYEVEDSMEELYNIYEQCAFKISNMIEQENKGYNDVYNLLLEIKLIENVLIENSIEKNLDLYKKISSIRNKVLFNIDNCFKSVKV</sequence>
<dbReference type="PANTHER" id="PTHR30509:SF9">
    <property type="entry name" value="MULTIDRUG RESISTANCE PROTEIN MDTO"/>
    <property type="match status" value="1"/>
</dbReference>
<dbReference type="PANTHER" id="PTHR30509">
    <property type="entry name" value="P-HYDROXYBENZOIC ACID EFFLUX PUMP SUBUNIT-RELATED"/>
    <property type="match status" value="1"/>
</dbReference>
<evidence type="ECO:0000256" key="3">
    <source>
        <dbReference type="ARBA" id="ARBA00022692"/>
    </source>
</evidence>
<comment type="caution">
    <text evidence="9">The sequence shown here is derived from an EMBL/GenBank/DDBJ whole genome shotgun (WGS) entry which is preliminary data.</text>
</comment>
<reference evidence="9 10" key="1">
    <citation type="submission" date="2023-07" db="EMBL/GenBank/DDBJ databases">
        <title>Genomic Encyclopedia of Type Strains, Phase IV (KMG-IV): sequencing the most valuable type-strain genomes for metagenomic binning, comparative biology and taxonomic classification.</title>
        <authorList>
            <person name="Goeker M."/>
        </authorList>
    </citation>
    <scope>NUCLEOTIDE SEQUENCE [LARGE SCALE GENOMIC DNA]</scope>
    <source>
        <strain evidence="9 10">DSM 1400</strain>
    </source>
</reference>
<keyword evidence="10" id="KW-1185">Reference proteome</keyword>
<feature type="transmembrane region" description="Helical" evidence="7">
    <location>
        <begin position="325"/>
        <end position="343"/>
    </location>
</feature>
<keyword evidence="5 7" id="KW-0472">Membrane</keyword>
<evidence type="ECO:0000256" key="4">
    <source>
        <dbReference type="ARBA" id="ARBA00022989"/>
    </source>
</evidence>
<evidence type="ECO:0000313" key="9">
    <source>
        <dbReference type="EMBL" id="MDQ0479146.1"/>
    </source>
</evidence>
<evidence type="ECO:0000259" key="8">
    <source>
        <dbReference type="Pfam" id="PF13515"/>
    </source>
</evidence>
<keyword evidence="3 7" id="KW-0812">Transmembrane</keyword>
<comment type="similarity">
    <text evidence="6">Belongs to the YccS/YhfK family.</text>
</comment>
<organism evidence="9 10">
    <name type="scientific">Hathewaya limosa</name>
    <name type="common">Clostridium limosum</name>
    <dbReference type="NCBI Taxonomy" id="1536"/>
    <lineage>
        <taxon>Bacteria</taxon>
        <taxon>Bacillati</taxon>
        <taxon>Bacillota</taxon>
        <taxon>Clostridia</taxon>
        <taxon>Eubacteriales</taxon>
        <taxon>Clostridiaceae</taxon>
        <taxon>Hathewaya</taxon>
    </lineage>
</organism>
<comment type="subcellular location">
    <subcellularLocation>
        <location evidence="1">Cell membrane</location>
        <topology evidence="1">Multi-pass membrane protein</topology>
    </subcellularLocation>
</comment>
<feature type="transmembrane region" description="Helical" evidence="7">
    <location>
        <begin position="5"/>
        <end position="23"/>
    </location>
</feature>
<evidence type="ECO:0000256" key="7">
    <source>
        <dbReference type="SAM" id="Phobius"/>
    </source>
</evidence>
<keyword evidence="2" id="KW-1003">Cell membrane</keyword>
<evidence type="ECO:0000256" key="1">
    <source>
        <dbReference type="ARBA" id="ARBA00004651"/>
    </source>
</evidence>
<evidence type="ECO:0000256" key="5">
    <source>
        <dbReference type="ARBA" id="ARBA00023136"/>
    </source>
</evidence>